<sequence>MNQQRAEEIVQSGEIKHVTYQGERVYIQQVDAQNKTARIYPLDDPQKEMDVPLTQLVEKL</sequence>
<dbReference type="OrthoDB" id="1683648at2"/>
<comment type="induction">
    <text evidence="4">Expressed only in the forespore compartment of sporulating cells.</text>
</comment>
<accession>A0A0Q9YCB4</accession>
<dbReference type="Proteomes" id="UP000077881">
    <property type="component" value="Unassembled WGS sequence"/>
</dbReference>
<proteinExistence type="evidence at transcript level"/>
<evidence type="ECO:0000313" key="8">
    <source>
        <dbReference type="Proteomes" id="UP000077881"/>
    </source>
</evidence>
<evidence type="ECO:0000313" key="6">
    <source>
        <dbReference type="EMBL" id="OAK74021.1"/>
    </source>
</evidence>
<evidence type="ECO:0000256" key="2">
    <source>
        <dbReference type="ARBA" id="ARBA00006573"/>
    </source>
</evidence>
<dbReference type="Proteomes" id="UP000053881">
    <property type="component" value="Unassembled WGS sequence"/>
</dbReference>
<dbReference type="PATRIC" id="fig|217031.4.peg.1778"/>
<dbReference type="HAMAP" id="MF_00667">
    <property type="entry name" value="SspH"/>
    <property type="match status" value="1"/>
</dbReference>
<dbReference type="STRING" id="217031.ABB05_06320"/>
<evidence type="ECO:0000256" key="1">
    <source>
        <dbReference type="ARBA" id="ARBA00004288"/>
    </source>
</evidence>
<evidence type="ECO:0000256" key="3">
    <source>
        <dbReference type="ARBA" id="ARBA00022969"/>
    </source>
</evidence>
<reference evidence="6 8" key="1">
    <citation type="submission" date="2015-05" db="EMBL/GenBank/DDBJ databases">
        <title>Comparison of genome.</title>
        <authorList>
            <person name="Zheng Z."/>
            <person name="Sun M."/>
        </authorList>
    </citation>
    <scope>NUCLEOTIDE SEQUENCE [LARGE SCALE GENOMIC DNA]</scope>
    <source>
        <strain evidence="6 8">G25-74</strain>
    </source>
</reference>
<dbReference type="AlphaFoldDB" id="A0A0Q9YCB4"/>
<keyword evidence="3 4" id="KW-0749">Sporulation</keyword>
<gene>
    <name evidence="4" type="primary">sspH</name>
    <name evidence="6" type="ORF">ABB05_06320</name>
    <name evidence="5" type="ORF">ACA29_05285</name>
</gene>
<dbReference type="RefSeq" id="WP_057981902.1">
    <property type="nucleotide sequence ID" value="NZ_JAGGKH010000003.1"/>
</dbReference>
<dbReference type="EMBL" id="LGPB01000051">
    <property type="protein sequence ID" value="KRG15506.1"/>
    <property type="molecule type" value="Genomic_DNA"/>
</dbReference>
<name>A0A0Q9YCB4_9BACI</name>
<comment type="caution">
    <text evidence="5">The sequence shown here is derived from an EMBL/GenBank/DDBJ whole genome shotgun (WGS) entry which is preliminary data.</text>
</comment>
<dbReference type="NCBIfam" id="TIGR02861">
    <property type="entry name" value="SASP_H"/>
    <property type="match status" value="1"/>
</dbReference>
<keyword evidence="8" id="KW-1185">Reference proteome</keyword>
<dbReference type="Pfam" id="PF08141">
    <property type="entry name" value="SspH"/>
    <property type="match status" value="1"/>
</dbReference>
<protein>
    <recommendedName>
        <fullName evidence="4">Small, acid-soluble spore protein H</fullName>
        <shortName evidence="4">SASP H</shortName>
    </recommendedName>
</protein>
<evidence type="ECO:0000256" key="4">
    <source>
        <dbReference type="HAMAP-Rule" id="MF_00667"/>
    </source>
</evidence>
<reference evidence="5 7" key="2">
    <citation type="submission" date="2015-06" db="EMBL/GenBank/DDBJ databases">
        <title>Genome sequencing project of Bacillus galactosidilyticus PL133.</title>
        <authorList>
            <person name="Gaiero J."/>
            <person name="Nicol R."/>
            <person name="Habash M."/>
        </authorList>
    </citation>
    <scope>NUCLEOTIDE SEQUENCE [LARGE SCALE GENOMIC DNA]</scope>
    <source>
        <strain evidence="5 7">PL133</strain>
    </source>
</reference>
<evidence type="ECO:0000313" key="7">
    <source>
        <dbReference type="Proteomes" id="UP000053881"/>
    </source>
</evidence>
<dbReference type="InterPro" id="IPR012610">
    <property type="entry name" value="SASP_SspH"/>
</dbReference>
<dbReference type="GO" id="GO:0030436">
    <property type="term" value="P:asexual sporulation"/>
    <property type="evidence" value="ECO:0007669"/>
    <property type="project" value="UniProtKB-UniRule"/>
</dbReference>
<dbReference type="GO" id="GO:0042601">
    <property type="term" value="C:endospore-forming forespore"/>
    <property type="evidence" value="ECO:0007669"/>
    <property type="project" value="InterPro"/>
</dbReference>
<dbReference type="EMBL" id="LDJR01000028">
    <property type="protein sequence ID" value="OAK74021.1"/>
    <property type="molecule type" value="Genomic_DNA"/>
</dbReference>
<evidence type="ECO:0000313" key="5">
    <source>
        <dbReference type="EMBL" id="KRG15506.1"/>
    </source>
</evidence>
<dbReference type="GO" id="GO:0030435">
    <property type="term" value="P:sporulation resulting in formation of a cellular spore"/>
    <property type="evidence" value="ECO:0007669"/>
    <property type="project" value="UniProtKB-KW"/>
</dbReference>
<organism evidence="5 7">
    <name type="scientific">Lederbergia galactosidilytica</name>
    <dbReference type="NCBI Taxonomy" id="217031"/>
    <lineage>
        <taxon>Bacteria</taxon>
        <taxon>Bacillati</taxon>
        <taxon>Bacillota</taxon>
        <taxon>Bacilli</taxon>
        <taxon>Bacillales</taxon>
        <taxon>Bacillaceae</taxon>
        <taxon>Lederbergia</taxon>
    </lineage>
</organism>
<comment type="subcellular location">
    <subcellularLocation>
        <location evidence="1 4">Spore core</location>
    </subcellularLocation>
</comment>
<comment type="similarity">
    <text evidence="2 4">Belongs to the SspH family.</text>
</comment>